<proteinExistence type="predicted"/>
<evidence type="ECO:0000313" key="2">
    <source>
        <dbReference type="Proteomes" id="UP000069443"/>
    </source>
</evidence>
<dbReference type="RefSeq" id="WP_036439621.1">
    <property type="nucleotide sequence ID" value="NZ_BCSY01000042.1"/>
</dbReference>
<reference evidence="2" key="2">
    <citation type="submission" date="2016-02" db="EMBL/GenBank/DDBJ databases">
        <title>Draft genome sequence of five rapidly growing Mycobacterium species.</title>
        <authorList>
            <person name="Katahira K."/>
            <person name="Gotou Y."/>
            <person name="Iida K."/>
            <person name="Ogura Y."/>
            <person name="Hayashi T."/>
        </authorList>
    </citation>
    <scope>NUCLEOTIDE SEQUENCE [LARGE SCALE GENOMIC DNA]</scope>
    <source>
        <strain evidence="2">JCM15298</strain>
    </source>
</reference>
<sequence length="104" mass="11314">MTYRDFAGGTKVFDRRGRRGLLIFDEEPGNPTIGDCRGWIAYQMFGGGEFERVSEMTTWKHAEAVLGPLHASTYRGPNIPASYKGSAADLDLIMARLSSAGLAG</sequence>
<dbReference type="Proteomes" id="UP000069443">
    <property type="component" value="Unassembled WGS sequence"/>
</dbReference>
<evidence type="ECO:0000313" key="1">
    <source>
        <dbReference type="EMBL" id="GAS95746.1"/>
    </source>
</evidence>
<keyword evidence="2" id="KW-1185">Reference proteome</keyword>
<name>A0A100WCZ1_MYCCR</name>
<gene>
    <name evidence="1" type="ORF">RMCC_2712</name>
</gene>
<organism evidence="1 2">
    <name type="scientific">Mycolicibacterium canariasense</name>
    <name type="common">Mycobacterium canariasense</name>
    <dbReference type="NCBI Taxonomy" id="228230"/>
    <lineage>
        <taxon>Bacteria</taxon>
        <taxon>Bacillati</taxon>
        <taxon>Actinomycetota</taxon>
        <taxon>Actinomycetes</taxon>
        <taxon>Mycobacteriales</taxon>
        <taxon>Mycobacteriaceae</taxon>
        <taxon>Mycolicibacterium</taxon>
    </lineage>
</organism>
<keyword evidence="1" id="KW-0449">Lipoprotein</keyword>
<comment type="caution">
    <text evidence="1">The sequence shown here is derived from an EMBL/GenBank/DDBJ whole genome shotgun (WGS) entry which is preliminary data.</text>
</comment>
<dbReference type="OrthoDB" id="9859861at2"/>
<protein>
    <submittedName>
        <fullName evidence="1">Lipoprotein</fullName>
    </submittedName>
</protein>
<dbReference type="AlphaFoldDB" id="A0A100WCZ1"/>
<accession>A0A100WCZ1</accession>
<dbReference type="EMBL" id="BCSY01000042">
    <property type="protein sequence ID" value="GAS95746.1"/>
    <property type="molecule type" value="Genomic_DNA"/>
</dbReference>
<reference evidence="2" key="1">
    <citation type="journal article" date="2016" name="Genome Announc.">
        <title>Draft Genome Sequences of Five Rapidly Growing Mycobacterium Species, M. thermoresistibile, M. fortuitum subsp. acetamidolyticum, M. canariasense, M. brisbanense, and M. novocastrense.</title>
        <authorList>
            <person name="Katahira K."/>
            <person name="Ogura Y."/>
            <person name="Gotoh Y."/>
            <person name="Hayashi T."/>
        </authorList>
    </citation>
    <scope>NUCLEOTIDE SEQUENCE [LARGE SCALE GENOMIC DNA]</scope>
    <source>
        <strain evidence="2">JCM15298</strain>
    </source>
</reference>